<dbReference type="Proteomes" id="UP000095280">
    <property type="component" value="Unplaced"/>
</dbReference>
<keyword evidence="11" id="KW-1071">Ligand-gated ion channel</keyword>
<dbReference type="InterPro" id="IPR036734">
    <property type="entry name" value="Neur_chan_lig-bd_sf"/>
</dbReference>
<dbReference type="InterPro" id="IPR006202">
    <property type="entry name" value="Neur_chan_lig-bd"/>
</dbReference>
<evidence type="ECO:0000256" key="7">
    <source>
        <dbReference type="ARBA" id="ARBA00023136"/>
    </source>
</evidence>
<evidence type="ECO:0000256" key="11">
    <source>
        <dbReference type="ARBA" id="ARBA00023286"/>
    </source>
</evidence>
<evidence type="ECO:0000256" key="8">
    <source>
        <dbReference type="ARBA" id="ARBA00023157"/>
    </source>
</evidence>
<sequence length="483" mass="55252">MREIYCKLGLPAYLLCLLVAIHLPVEVSGIEGAKKLFKDLMNRTNYRASVRPVTNYSQPVLLYMNLSLTQILDVDEKNQIVTLNMWVSQQWFDPNFVWNESNYGNISELHIPSEDIWTPDLVLYNNAGGDWDLGSSANKVNVLSDGTILWRPPIIFKSQCEINVEFFPFDTQNCTLKLGTWTHNGYLIDLRHVAQKEEADRNGRQSFDDCRAVIDYAIDLSQFVDNVEWDILEVTAKRNIETYKCCPEPYLDLTFYLIIRRKTLFYGINLICPCLAISFLTILVFYLPGESGEKMSLSINILLSLTVFFLLIFDICPPTSLVVPLILKYLLFTMILVTLSVMATVVVLNVHWRSPDTYVMSPWVRQVFMRTLPKLLLMKKPETERRKEEVIPNFGGDDSERLFNFAAPGEAGISSADAEDEEAGQEVMRQRLRSRRTAMTGSSGVINEIELALEGAPSLRDNKERMTHLNTQNKMPTIKRDCN</sequence>
<evidence type="ECO:0000256" key="13">
    <source>
        <dbReference type="ARBA" id="ARBA00034099"/>
    </source>
</evidence>
<evidence type="ECO:0000256" key="9">
    <source>
        <dbReference type="ARBA" id="ARBA00023170"/>
    </source>
</evidence>
<feature type="signal peptide" evidence="14">
    <location>
        <begin position="1"/>
        <end position="29"/>
    </location>
</feature>
<comment type="similarity">
    <text evidence="14">Belongs to the ligand-gated ion channel (TC 1.A.9) family.</text>
</comment>
<dbReference type="SUPFAM" id="SSF63712">
    <property type="entry name" value="Nicotinic receptor ligand binding domain-like"/>
    <property type="match status" value="1"/>
</dbReference>
<evidence type="ECO:0000259" key="16">
    <source>
        <dbReference type="Pfam" id="PF02931"/>
    </source>
</evidence>
<dbReference type="PRINTS" id="PR00254">
    <property type="entry name" value="NICOTINICR"/>
</dbReference>
<dbReference type="InterPro" id="IPR036719">
    <property type="entry name" value="Neuro-gated_channel_TM_sf"/>
</dbReference>
<name>A0A1I8IHE7_9PLAT</name>
<keyword evidence="1 14" id="KW-0813">Transport</keyword>
<dbReference type="FunFam" id="2.70.170.10:FF:000013">
    <property type="entry name" value="Acetylcholine receptor subunit alpha"/>
    <property type="match status" value="1"/>
</dbReference>
<dbReference type="GO" id="GO:0022848">
    <property type="term" value="F:acetylcholine-gated monoatomic cation-selective channel activity"/>
    <property type="evidence" value="ECO:0007669"/>
    <property type="project" value="InterPro"/>
</dbReference>
<dbReference type="PANTHER" id="PTHR18945">
    <property type="entry name" value="NEUROTRANSMITTER GATED ION CHANNEL"/>
    <property type="match status" value="1"/>
</dbReference>
<keyword evidence="18" id="KW-1185">Reference proteome</keyword>
<evidence type="ECO:0000256" key="5">
    <source>
        <dbReference type="ARBA" id="ARBA00023018"/>
    </source>
</evidence>
<dbReference type="PRINTS" id="PR00252">
    <property type="entry name" value="NRIONCHANNEL"/>
</dbReference>
<feature type="transmembrane region" description="Helical" evidence="14">
    <location>
        <begin position="329"/>
        <end position="350"/>
    </location>
</feature>
<feature type="domain" description="Neurotransmitter-gated ion-channel ligand-binding" evidence="16">
    <location>
        <begin position="34"/>
        <end position="263"/>
    </location>
</feature>
<dbReference type="GO" id="GO:0045211">
    <property type="term" value="C:postsynaptic membrane"/>
    <property type="evidence" value="ECO:0007669"/>
    <property type="project" value="InterPro"/>
</dbReference>
<keyword evidence="9" id="KW-0675">Receptor</keyword>
<dbReference type="WBParaSite" id="maker-uti_cns_0011526-snap-gene-0.3-mRNA-1">
    <property type="protein sequence ID" value="maker-uti_cns_0011526-snap-gene-0.3-mRNA-1"/>
    <property type="gene ID" value="maker-uti_cns_0011526-snap-gene-0.3"/>
</dbReference>
<keyword evidence="7 14" id="KW-0472">Membrane</keyword>
<comment type="caution">
    <text evidence="14">Lacks conserved residue(s) required for the propagation of feature annotation.</text>
</comment>
<keyword evidence="6 14" id="KW-0406">Ion transport</keyword>
<dbReference type="WBParaSite" id="maker-uti_cns_0012665-snap-gene-0.2-mRNA-1">
    <property type="protein sequence ID" value="maker-uti_cns_0012665-snap-gene-0.2-mRNA-1"/>
    <property type="gene ID" value="maker-uti_cns_0012665-snap-gene-0.2"/>
</dbReference>
<evidence type="ECO:0000313" key="18">
    <source>
        <dbReference type="Proteomes" id="UP000095280"/>
    </source>
</evidence>
<keyword evidence="8" id="KW-1015">Disulfide bond</keyword>
<feature type="transmembrane region" description="Helical" evidence="14">
    <location>
        <begin position="264"/>
        <end position="287"/>
    </location>
</feature>
<dbReference type="Gene3D" id="2.70.170.10">
    <property type="entry name" value="Neurotransmitter-gated ion-channel ligand-binding domain"/>
    <property type="match status" value="1"/>
</dbReference>
<dbReference type="FunFam" id="1.20.58.390:FF:000001">
    <property type="entry name" value="Neuronal nicotinic acetylcholine receptor subunit 3"/>
    <property type="match status" value="1"/>
</dbReference>
<evidence type="ECO:0000256" key="1">
    <source>
        <dbReference type="ARBA" id="ARBA00022448"/>
    </source>
</evidence>
<keyword evidence="2" id="KW-1003">Cell membrane</keyword>
<feature type="domain" description="Neurotransmitter-gated ion-channel transmembrane" evidence="17">
    <location>
        <begin position="270"/>
        <end position="480"/>
    </location>
</feature>
<dbReference type="GO" id="GO:0004888">
    <property type="term" value="F:transmembrane signaling receptor activity"/>
    <property type="evidence" value="ECO:0007669"/>
    <property type="project" value="InterPro"/>
</dbReference>
<feature type="region of interest" description="Disordered" evidence="15">
    <location>
        <begin position="461"/>
        <end position="483"/>
    </location>
</feature>
<keyword evidence="3 14" id="KW-0812">Transmembrane</keyword>
<dbReference type="Pfam" id="PF02931">
    <property type="entry name" value="Neur_chan_LBD"/>
    <property type="match status" value="1"/>
</dbReference>
<keyword evidence="12 14" id="KW-0407">Ion channel</keyword>
<evidence type="ECO:0000256" key="15">
    <source>
        <dbReference type="SAM" id="MobiDB-lite"/>
    </source>
</evidence>
<protein>
    <submittedName>
        <fullName evidence="19 20">Neur_chan_LBD domain-containing protein</fullName>
    </submittedName>
</protein>
<evidence type="ECO:0000256" key="12">
    <source>
        <dbReference type="ARBA" id="ARBA00023303"/>
    </source>
</evidence>
<evidence type="ECO:0000256" key="4">
    <source>
        <dbReference type="ARBA" id="ARBA00022989"/>
    </source>
</evidence>
<evidence type="ECO:0000256" key="6">
    <source>
        <dbReference type="ARBA" id="ARBA00023065"/>
    </source>
</evidence>
<dbReference type="CDD" id="cd19064">
    <property type="entry name" value="LGIC_TM_nAChR"/>
    <property type="match status" value="1"/>
</dbReference>
<proteinExistence type="inferred from homology"/>
<dbReference type="AlphaFoldDB" id="A0A1I8IHE7"/>
<dbReference type="NCBIfam" id="TIGR00860">
    <property type="entry name" value="LIC"/>
    <property type="match status" value="1"/>
</dbReference>
<keyword evidence="14" id="KW-0732">Signal</keyword>
<dbReference type="InterPro" id="IPR002394">
    <property type="entry name" value="Nicotinic_acetylcholine_rcpt"/>
</dbReference>
<dbReference type="InterPro" id="IPR006029">
    <property type="entry name" value="Neurotrans-gated_channel_TM"/>
</dbReference>
<evidence type="ECO:0000259" key="17">
    <source>
        <dbReference type="Pfam" id="PF02932"/>
    </source>
</evidence>
<dbReference type="Gene3D" id="1.20.58.390">
    <property type="entry name" value="Neurotransmitter-gated ion-channel transmembrane domain"/>
    <property type="match status" value="1"/>
</dbReference>
<evidence type="ECO:0000256" key="2">
    <source>
        <dbReference type="ARBA" id="ARBA00022475"/>
    </source>
</evidence>
<accession>A0A1I8IHE7</accession>
<keyword evidence="4 14" id="KW-1133">Transmembrane helix</keyword>
<dbReference type="SUPFAM" id="SSF90112">
    <property type="entry name" value="Neurotransmitter-gated ion-channel transmembrane pore"/>
    <property type="match status" value="1"/>
</dbReference>
<feature type="chain" id="PRO_5009845843" evidence="14">
    <location>
        <begin position="30"/>
        <end position="483"/>
    </location>
</feature>
<dbReference type="InterPro" id="IPR006201">
    <property type="entry name" value="Neur_channel"/>
</dbReference>
<evidence type="ECO:0000256" key="3">
    <source>
        <dbReference type="ARBA" id="ARBA00022692"/>
    </source>
</evidence>
<evidence type="ECO:0000313" key="20">
    <source>
        <dbReference type="WBParaSite" id="maker-uti_cns_0012665-snap-gene-0.2-mRNA-1"/>
    </source>
</evidence>
<evidence type="ECO:0000256" key="10">
    <source>
        <dbReference type="ARBA" id="ARBA00023180"/>
    </source>
</evidence>
<dbReference type="InterPro" id="IPR038050">
    <property type="entry name" value="Neuro_actylchol_rec"/>
</dbReference>
<comment type="subcellular location">
    <subcellularLocation>
        <location evidence="13">Synaptic cell membrane</location>
        <topology evidence="13">Multi-pass membrane protein</topology>
    </subcellularLocation>
</comment>
<reference evidence="19 20" key="1">
    <citation type="submission" date="2016-11" db="UniProtKB">
        <authorList>
            <consortium name="WormBaseParasite"/>
        </authorList>
    </citation>
    <scope>IDENTIFICATION</scope>
</reference>
<keyword evidence="5" id="KW-0770">Synapse</keyword>
<evidence type="ECO:0000256" key="14">
    <source>
        <dbReference type="RuleBase" id="RU000687"/>
    </source>
</evidence>
<organism evidence="18 20">
    <name type="scientific">Macrostomum lignano</name>
    <dbReference type="NCBI Taxonomy" id="282301"/>
    <lineage>
        <taxon>Eukaryota</taxon>
        <taxon>Metazoa</taxon>
        <taxon>Spiralia</taxon>
        <taxon>Lophotrochozoa</taxon>
        <taxon>Platyhelminthes</taxon>
        <taxon>Rhabditophora</taxon>
        <taxon>Macrostomorpha</taxon>
        <taxon>Macrostomida</taxon>
        <taxon>Macrostomidae</taxon>
        <taxon>Macrostomum</taxon>
    </lineage>
</organism>
<keyword evidence="10" id="KW-0325">Glycoprotein</keyword>
<feature type="transmembrane region" description="Helical" evidence="14">
    <location>
        <begin position="299"/>
        <end position="323"/>
    </location>
</feature>
<dbReference type="Pfam" id="PF02932">
    <property type="entry name" value="Neur_chan_memb"/>
    <property type="match status" value="1"/>
</dbReference>
<dbReference type="PROSITE" id="PS00236">
    <property type="entry name" value="NEUROTR_ION_CHANNEL"/>
    <property type="match status" value="1"/>
</dbReference>
<dbReference type="InterPro" id="IPR018000">
    <property type="entry name" value="Neurotransmitter_ion_chnl_CS"/>
</dbReference>
<evidence type="ECO:0000313" key="19">
    <source>
        <dbReference type="WBParaSite" id="maker-uti_cns_0011526-snap-gene-0.3-mRNA-1"/>
    </source>
</evidence>